<feature type="domain" description="ABC transporter" evidence="8">
    <location>
        <begin position="332"/>
        <end position="541"/>
    </location>
</feature>
<dbReference type="SUPFAM" id="SSF52540">
    <property type="entry name" value="P-loop containing nucleoside triphosphate hydrolases"/>
    <property type="match status" value="1"/>
</dbReference>
<dbReference type="AlphaFoldDB" id="A0A5C8HMW3"/>
<reference evidence="10 11" key="1">
    <citation type="submission" date="2019-08" db="EMBL/GenBank/DDBJ databases">
        <authorList>
            <person name="Dong K."/>
        </authorList>
    </citation>
    <scope>NUCLEOTIDE SEQUENCE [LARGE SCALE GENOMIC DNA]</scope>
    <source>
        <strain evidence="10 11">M4-8</strain>
    </source>
</reference>
<protein>
    <submittedName>
        <fullName evidence="10">Thiol reductant ABC exporter subunit CydD</fullName>
    </submittedName>
</protein>
<dbReference type="GO" id="GO:0016887">
    <property type="term" value="F:ATP hydrolysis activity"/>
    <property type="evidence" value="ECO:0007669"/>
    <property type="project" value="InterPro"/>
</dbReference>
<dbReference type="CDD" id="cd18584">
    <property type="entry name" value="ABC_6TM_AarD_CydD"/>
    <property type="match status" value="1"/>
</dbReference>
<dbReference type="Gene3D" id="3.40.50.300">
    <property type="entry name" value="P-loop containing nucleotide triphosphate hydrolases"/>
    <property type="match status" value="1"/>
</dbReference>
<dbReference type="InterPro" id="IPR036640">
    <property type="entry name" value="ABC1_TM_sf"/>
</dbReference>
<dbReference type="Pfam" id="PF00005">
    <property type="entry name" value="ABC_tran"/>
    <property type="match status" value="1"/>
</dbReference>
<dbReference type="InterPro" id="IPR003439">
    <property type="entry name" value="ABC_transporter-like_ATP-bd"/>
</dbReference>
<dbReference type="EMBL" id="VRSW01000005">
    <property type="protein sequence ID" value="TXK03030.1"/>
    <property type="molecule type" value="Genomic_DNA"/>
</dbReference>
<feature type="transmembrane region" description="Helical" evidence="7">
    <location>
        <begin position="165"/>
        <end position="185"/>
    </location>
</feature>
<evidence type="ECO:0000256" key="3">
    <source>
        <dbReference type="ARBA" id="ARBA00022741"/>
    </source>
</evidence>
<feature type="transmembrane region" description="Helical" evidence="7">
    <location>
        <begin position="244"/>
        <end position="272"/>
    </location>
</feature>
<dbReference type="GO" id="GO:0140359">
    <property type="term" value="F:ABC-type transporter activity"/>
    <property type="evidence" value="ECO:0007669"/>
    <property type="project" value="InterPro"/>
</dbReference>
<dbReference type="InterPro" id="IPR014216">
    <property type="entry name" value="ABC_transptr_CydD"/>
</dbReference>
<dbReference type="PROSITE" id="PS50893">
    <property type="entry name" value="ABC_TRANSPORTER_2"/>
    <property type="match status" value="1"/>
</dbReference>
<dbReference type="InterPro" id="IPR003593">
    <property type="entry name" value="AAA+_ATPase"/>
</dbReference>
<dbReference type="InterPro" id="IPR011527">
    <property type="entry name" value="ABC1_TM_dom"/>
</dbReference>
<comment type="subcellular location">
    <subcellularLocation>
        <location evidence="1">Cell membrane</location>
        <topology evidence="1">Multi-pass membrane protein</topology>
    </subcellularLocation>
</comment>
<evidence type="ECO:0000256" key="5">
    <source>
        <dbReference type="ARBA" id="ARBA00022989"/>
    </source>
</evidence>
<gene>
    <name evidence="10" type="primary">cydD</name>
    <name evidence="10" type="ORF">FVP60_12130</name>
</gene>
<dbReference type="NCBIfam" id="TIGR02857">
    <property type="entry name" value="CydD"/>
    <property type="match status" value="1"/>
</dbReference>
<dbReference type="GO" id="GO:0005524">
    <property type="term" value="F:ATP binding"/>
    <property type="evidence" value="ECO:0007669"/>
    <property type="project" value="UniProtKB-KW"/>
</dbReference>
<keyword evidence="2 7" id="KW-0812">Transmembrane</keyword>
<evidence type="ECO:0000256" key="1">
    <source>
        <dbReference type="ARBA" id="ARBA00004651"/>
    </source>
</evidence>
<dbReference type="GO" id="GO:0005886">
    <property type="term" value="C:plasma membrane"/>
    <property type="evidence" value="ECO:0007669"/>
    <property type="project" value="UniProtKB-SubCell"/>
</dbReference>
<keyword evidence="11" id="KW-1185">Reference proteome</keyword>
<feature type="transmembrane region" description="Helical" evidence="7">
    <location>
        <begin position="139"/>
        <end position="159"/>
    </location>
</feature>
<feature type="transmembrane region" description="Helical" evidence="7">
    <location>
        <begin position="24"/>
        <end position="47"/>
    </location>
</feature>
<dbReference type="PANTHER" id="PTHR24221:SF590">
    <property type="entry name" value="COMPONENT LINKED WITH THE ASSEMBLY OF CYTOCHROME' TRANSPORT TRANSMEMBRANE ATP-BINDING PROTEIN ABC TRANSPORTER CYDD-RELATED"/>
    <property type="match status" value="1"/>
</dbReference>
<dbReference type="PROSITE" id="PS50929">
    <property type="entry name" value="ABC_TM1F"/>
    <property type="match status" value="1"/>
</dbReference>
<dbReference type="Gene3D" id="1.20.1560.10">
    <property type="entry name" value="ABC transporter type 1, transmembrane domain"/>
    <property type="match status" value="1"/>
</dbReference>
<name>A0A5C8HMW3_9MICO</name>
<dbReference type="Proteomes" id="UP000321196">
    <property type="component" value="Unassembled WGS sequence"/>
</dbReference>
<keyword evidence="6 7" id="KW-0472">Membrane</keyword>
<dbReference type="InterPro" id="IPR039421">
    <property type="entry name" value="Type_1_exporter"/>
</dbReference>
<evidence type="ECO:0000259" key="9">
    <source>
        <dbReference type="PROSITE" id="PS50929"/>
    </source>
</evidence>
<dbReference type="InterPro" id="IPR027417">
    <property type="entry name" value="P-loop_NTPase"/>
</dbReference>
<keyword evidence="5 7" id="KW-1133">Transmembrane helix</keyword>
<dbReference type="InterPro" id="IPR017871">
    <property type="entry name" value="ABC_transporter-like_CS"/>
</dbReference>
<evidence type="ECO:0000256" key="4">
    <source>
        <dbReference type="ARBA" id="ARBA00022840"/>
    </source>
</evidence>
<dbReference type="SMART" id="SM00382">
    <property type="entry name" value="AAA"/>
    <property type="match status" value="1"/>
</dbReference>
<dbReference type="Pfam" id="PF00664">
    <property type="entry name" value="ABC_membrane"/>
    <property type="match status" value="1"/>
</dbReference>
<evidence type="ECO:0000313" key="10">
    <source>
        <dbReference type="EMBL" id="TXK03030.1"/>
    </source>
</evidence>
<dbReference type="PANTHER" id="PTHR24221">
    <property type="entry name" value="ATP-BINDING CASSETTE SUB-FAMILY B"/>
    <property type="match status" value="1"/>
</dbReference>
<proteinExistence type="predicted"/>
<comment type="caution">
    <text evidence="10">The sequence shown here is derived from an EMBL/GenBank/DDBJ whole genome shotgun (WGS) entry which is preliminary data.</text>
</comment>
<organism evidence="10 11">
    <name type="scientific">Microbacterium mitrae</name>
    <dbReference type="NCBI Taxonomy" id="664640"/>
    <lineage>
        <taxon>Bacteria</taxon>
        <taxon>Bacillati</taxon>
        <taxon>Actinomycetota</taxon>
        <taxon>Actinomycetes</taxon>
        <taxon>Micrococcales</taxon>
        <taxon>Microbacteriaceae</taxon>
        <taxon>Microbacterium</taxon>
    </lineage>
</organism>
<accession>A0A5C8HMW3</accession>
<dbReference type="GO" id="GO:0042883">
    <property type="term" value="P:cysteine transport"/>
    <property type="evidence" value="ECO:0007669"/>
    <property type="project" value="InterPro"/>
</dbReference>
<evidence type="ECO:0000313" key="11">
    <source>
        <dbReference type="Proteomes" id="UP000321196"/>
    </source>
</evidence>
<evidence type="ECO:0000256" key="2">
    <source>
        <dbReference type="ARBA" id="ARBA00022692"/>
    </source>
</evidence>
<dbReference type="SUPFAM" id="SSF90123">
    <property type="entry name" value="ABC transporter transmembrane region"/>
    <property type="match status" value="1"/>
</dbReference>
<keyword evidence="3" id="KW-0547">Nucleotide-binding</keyword>
<dbReference type="OrthoDB" id="9806127at2"/>
<keyword evidence="4" id="KW-0067">ATP-binding</keyword>
<evidence type="ECO:0000256" key="6">
    <source>
        <dbReference type="ARBA" id="ARBA00023136"/>
    </source>
</evidence>
<dbReference type="PROSITE" id="PS00211">
    <property type="entry name" value="ABC_TRANSPORTER_1"/>
    <property type="match status" value="1"/>
</dbReference>
<sequence>MISTKARSGPVDPRLLRHARSVRGFFAAQAVISFINTVAIIAFAWLITDGIVDAVDGTGTIGLVLWQLVVVVVVRAAMVWATERVSARAAAGVGSQLRTALITAISARGSAWLASQNSAKLTLTATRGLGALDAYFGRFLPQLFATVVTTPTLVAVMWASDLPTGITLIVTLPLIPVFMILIGLATRTVQEKQWSTLQRLAVRFSDTVQGLATLRIFGRAERAATSVERSSDEYRVATMKVLRVTFLSGFALELLSSLAVALIAVSVGLRLLTGDLDLSVGLFVLLLAPDAFLPLRQVGAQFHAATEGVQATRDVLDLLDDDESAPPRRVALPGGELVLRDVRVIRGERELAPVSLVATPGTITALGGPSGAGKSSVFAALRGAAPFTGTSVFGGVSTAELDPSSWLAWAGQSPMLFAGTVGSNVTLGSSPDDALTAWALRTAGAAEIATSTPIAADGSGLSGGQAQRVAVARALYRWRVGAASVIALDEPSSALDAEAEAALWAGLRQVADEGAAVLLISHRPSAFELADAVVVMAEVPA</sequence>
<feature type="domain" description="ABC transmembrane type-1" evidence="9">
    <location>
        <begin position="26"/>
        <end position="307"/>
    </location>
</feature>
<evidence type="ECO:0000259" key="8">
    <source>
        <dbReference type="PROSITE" id="PS50893"/>
    </source>
</evidence>
<evidence type="ECO:0000256" key="7">
    <source>
        <dbReference type="SAM" id="Phobius"/>
    </source>
</evidence>
<feature type="transmembrane region" description="Helical" evidence="7">
    <location>
        <begin position="59"/>
        <end position="78"/>
    </location>
</feature>